<dbReference type="PROSITE" id="PS50965">
    <property type="entry name" value="NERD"/>
    <property type="match status" value="1"/>
</dbReference>
<dbReference type="RefSeq" id="WP_322448796.1">
    <property type="nucleotide sequence ID" value="NZ_JAXOFX010000027.1"/>
</dbReference>
<dbReference type="EMBL" id="JAXOFX010000027">
    <property type="protein sequence ID" value="MDZ5474514.1"/>
    <property type="molecule type" value="Genomic_DNA"/>
</dbReference>
<organism evidence="2 3">
    <name type="scientific">Robertmurraya mangrovi</name>
    <dbReference type="NCBI Taxonomy" id="3098077"/>
    <lineage>
        <taxon>Bacteria</taxon>
        <taxon>Bacillati</taxon>
        <taxon>Bacillota</taxon>
        <taxon>Bacilli</taxon>
        <taxon>Bacillales</taxon>
        <taxon>Bacillaceae</taxon>
        <taxon>Robertmurraya</taxon>
    </lineage>
</organism>
<gene>
    <name evidence="2" type="ORF">SM124_22825</name>
</gene>
<dbReference type="Proteomes" id="UP001290455">
    <property type="component" value="Unassembled WGS sequence"/>
</dbReference>
<accession>A0ABU5J514</accession>
<evidence type="ECO:0000259" key="1">
    <source>
        <dbReference type="PROSITE" id="PS50965"/>
    </source>
</evidence>
<protein>
    <submittedName>
        <fullName evidence="2">NERD domain-containing protein</fullName>
    </submittedName>
</protein>
<comment type="caution">
    <text evidence="2">The sequence shown here is derived from an EMBL/GenBank/DDBJ whole genome shotgun (WGS) entry which is preliminary data.</text>
</comment>
<evidence type="ECO:0000313" key="3">
    <source>
        <dbReference type="Proteomes" id="UP001290455"/>
    </source>
</evidence>
<name>A0ABU5J514_9BACI</name>
<proteinExistence type="predicted"/>
<dbReference type="Pfam" id="PF08378">
    <property type="entry name" value="NERD"/>
    <property type="match status" value="1"/>
</dbReference>
<feature type="domain" description="NERD" evidence="1">
    <location>
        <begin position="41"/>
        <end position="158"/>
    </location>
</feature>
<dbReference type="InterPro" id="IPR011528">
    <property type="entry name" value="NERD"/>
</dbReference>
<keyword evidence="3" id="KW-1185">Reference proteome</keyword>
<reference evidence="2 3" key="1">
    <citation type="submission" date="2023-11" db="EMBL/GenBank/DDBJ databases">
        <title>Bacillus jintuensis, isolated from a mudflat on the Beibu Gulf coast.</title>
        <authorList>
            <person name="Li M."/>
        </authorList>
    </citation>
    <scope>NUCLEOTIDE SEQUENCE [LARGE SCALE GENOMIC DNA]</scope>
    <source>
        <strain evidence="2 3">31A1R</strain>
    </source>
</reference>
<sequence>MIVKERKFPIKIKKRAALHRRIKEDHPKRELITSDFNKSLAGYKGEKSVDYFLNYFPTNEFHIFHDLRLPHEDYHFQIDTLLLSNSFALILEVKNIYGTLFFDSDFNQLIRTTKEDIEECFPDPILQVKRQRLQLLHWIHSKYNLTIPVECFVVISNSSSIIKTNNHELTPEIVIHSHALIDKIEIIKCKYKNDKIDNTKRRRITKHLLNNHEPGSFPVLERYDISKQDIINGVVCPSCQKLSMIRKHATWLCIHCYHVDKYAHQNAIDDYFLLFDSPINNKLARDYLKIDSIYTANRLLQSMNLDQSGSTKGKLYHPPPN</sequence>
<evidence type="ECO:0000313" key="2">
    <source>
        <dbReference type="EMBL" id="MDZ5474514.1"/>
    </source>
</evidence>